<dbReference type="Pfam" id="PF02940">
    <property type="entry name" value="mRNA_triPase"/>
    <property type="match status" value="1"/>
</dbReference>
<comment type="caution">
    <text evidence="12">The sequence shown here is derived from an EMBL/GenBank/DDBJ whole genome shotgun (WGS) entry which is preliminary data.</text>
</comment>
<evidence type="ECO:0000256" key="1">
    <source>
        <dbReference type="ARBA" id="ARBA00001946"/>
    </source>
</evidence>
<feature type="domain" description="mRNA triphosphatase Cet1-like" evidence="11">
    <location>
        <begin position="232"/>
        <end position="305"/>
    </location>
</feature>
<evidence type="ECO:0000256" key="3">
    <source>
        <dbReference type="ARBA" id="ARBA00006345"/>
    </source>
</evidence>
<evidence type="ECO:0000259" key="10">
    <source>
        <dbReference type="Pfam" id="PF01331"/>
    </source>
</evidence>
<comment type="subcellular location">
    <subcellularLocation>
        <location evidence="2">Nucleus</location>
    </subcellularLocation>
</comment>
<dbReference type="Gene3D" id="3.20.100.10">
    <property type="entry name" value="mRNA triphosphatase Cet1-like"/>
    <property type="match status" value="1"/>
</dbReference>
<feature type="domain" description="mRNA capping enzyme adenylation" evidence="10">
    <location>
        <begin position="412"/>
        <end position="455"/>
    </location>
</feature>
<feature type="non-terminal residue" evidence="12">
    <location>
        <position position="476"/>
    </location>
</feature>
<keyword evidence="6" id="KW-0539">Nucleus</keyword>
<dbReference type="Pfam" id="PF01331">
    <property type="entry name" value="mRNA_cap_enzyme"/>
    <property type="match status" value="1"/>
</dbReference>
<dbReference type="PANTHER" id="PTHR28118">
    <property type="entry name" value="POLYNUCLEOTIDE 5'-TRIPHOSPHATASE-RELATED"/>
    <property type="match status" value="1"/>
</dbReference>
<keyword evidence="4" id="KW-0507">mRNA processing</keyword>
<dbReference type="InterPro" id="IPR001339">
    <property type="entry name" value="mRNA_cap_enzyme_adenylation"/>
</dbReference>
<keyword evidence="5" id="KW-0378">Hydrolase</keyword>
<feature type="region of interest" description="Disordered" evidence="9">
    <location>
        <begin position="143"/>
        <end position="187"/>
    </location>
</feature>
<gene>
    <name evidence="12" type="ORF">TeGR_g12058</name>
</gene>
<dbReference type="InterPro" id="IPR037009">
    <property type="entry name" value="mRNA_triPase_Cet1_sf"/>
</dbReference>
<evidence type="ECO:0000313" key="13">
    <source>
        <dbReference type="Proteomes" id="UP001165060"/>
    </source>
</evidence>
<evidence type="ECO:0000256" key="9">
    <source>
        <dbReference type="SAM" id="MobiDB-lite"/>
    </source>
</evidence>
<comment type="catalytic activity">
    <reaction evidence="8">
        <text>a 5'-end triphospho-ribonucleoside in mRNA + H2O = a 5'-end diphospho-ribonucleoside in mRNA + phosphate + H(+)</text>
        <dbReference type="Rhea" id="RHEA:67004"/>
        <dbReference type="Rhea" id="RHEA-COMP:17164"/>
        <dbReference type="Rhea" id="RHEA-COMP:17165"/>
        <dbReference type="ChEBI" id="CHEBI:15377"/>
        <dbReference type="ChEBI" id="CHEBI:15378"/>
        <dbReference type="ChEBI" id="CHEBI:43474"/>
        <dbReference type="ChEBI" id="CHEBI:167616"/>
        <dbReference type="ChEBI" id="CHEBI:167618"/>
        <dbReference type="EC" id="3.6.1.74"/>
    </reaction>
    <physiologicalReaction direction="left-to-right" evidence="8">
        <dbReference type="Rhea" id="RHEA:67005"/>
    </physiologicalReaction>
</comment>
<dbReference type="PANTHER" id="PTHR28118:SF1">
    <property type="entry name" value="POLYNUCLEOTIDE 5'-TRIPHOSPHATASE CTL1-RELATED"/>
    <property type="match status" value="1"/>
</dbReference>
<dbReference type="Proteomes" id="UP001165060">
    <property type="component" value="Unassembled WGS sequence"/>
</dbReference>
<evidence type="ECO:0000256" key="2">
    <source>
        <dbReference type="ARBA" id="ARBA00004123"/>
    </source>
</evidence>
<dbReference type="EMBL" id="BRYB01005975">
    <property type="protein sequence ID" value="GMI31418.1"/>
    <property type="molecule type" value="Genomic_DNA"/>
</dbReference>
<dbReference type="InterPro" id="IPR040343">
    <property type="entry name" value="Cet1/Ctl1"/>
</dbReference>
<dbReference type="SUPFAM" id="SSF56091">
    <property type="entry name" value="DNA ligase/mRNA capping enzyme, catalytic domain"/>
    <property type="match status" value="1"/>
</dbReference>
<evidence type="ECO:0000256" key="5">
    <source>
        <dbReference type="ARBA" id="ARBA00022801"/>
    </source>
</evidence>
<evidence type="ECO:0000256" key="7">
    <source>
        <dbReference type="ARBA" id="ARBA00035028"/>
    </source>
</evidence>
<dbReference type="EC" id="3.6.1.74" evidence="7"/>
<dbReference type="InterPro" id="IPR004206">
    <property type="entry name" value="mRNA_triPase_Cet1"/>
</dbReference>
<sequence length="476" mass="52042">MSLASMMAKSSSTSSTSRAPAASSGGRSGSSRLENLQYAVRGSSPPEVLSAFLHHSRSAILALPEGQRGHCEIEARLGLVAQPWGAPDRRLFSSYSSSLTEPCYVVNYASSDPKTQSKQPVYADVNPDPASNFVSGISKEHLSKSTCADPPSLFSQVSASPPPAAPSPLSKSLGLPPGPGGGEAGGVRTEAQAEDVYCELNKNNSKRYIVEYSPSLPPSTRFESKDQMLVKNLAFPKQSYDLRLTLSKETPMEAPPTPPAGMQLHRKKSRVSYRRRDGRGGWQVDVTTVRSSLEEPPQYELEVEMLPERMKKLHSLPSGGDLDKYVRELTDQLVWMLRHLAPVESDLEVDSFLAPHGQQKQSDKRTLLDVVKRQCGGIRKFGSGDGPFTPAVGHTHAPSLPRSEDRFIGCMPVSFQRHHIDEVRTGDYFVSEKTDGVRYLMVFTESSAVLLDRKMCGWAPVKSDSDMGGDPFMQLS</sequence>
<name>A0ABQ6MSF4_9STRA</name>
<dbReference type="Gene3D" id="3.30.470.30">
    <property type="entry name" value="DNA ligase/mRNA capping enzyme"/>
    <property type="match status" value="1"/>
</dbReference>
<organism evidence="12 13">
    <name type="scientific">Tetraparma gracilis</name>
    <dbReference type="NCBI Taxonomy" id="2962635"/>
    <lineage>
        <taxon>Eukaryota</taxon>
        <taxon>Sar</taxon>
        <taxon>Stramenopiles</taxon>
        <taxon>Ochrophyta</taxon>
        <taxon>Bolidophyceae</taxon>
        <taxon>Parmales</taxon>
        <taxon>Triparmaceae</taxon>
        <taxon>Tetraparma</taxon>
    </lineage>
</organism>
<evidence type="ECO:0000313" key="12">
    <source>
        <dbReference type="EMBL" id="GMI31418.1"/>
    </source>
</evidence>
<evidence type="ECO:0000259" key="11">
    <source>
        <dbReference type="Pfam" id="PF02940"/>
    </source>
</evidence>
<dbReference type="SUPFAM" id="SSF55154">
    <property type="entry name" value="CYTH-like phosphatases"/>
    <property type="match status" value="1"/>
</dbReference>
<comment type="similarity">
    <text evidence="3">Belongs to the fungal TPase family.</text>
</comment>
<evidence type="ECO:0000256" key="6">
    <source>
        <dbReference type="ARBA" id="ARBA00023242"/>
    </source>
</evidence>
<keyword evidence="13" id="KW-1185">Reference proteome</keyword>
<dbReference type="InterPro" id="IPR033469">
    <property type="entry name" value="CYTH-like_dom_sf"/>
</dbReference>
<reference evidence="12 13" key="1">
    <citation type="journal article" date="2023" name="Commun. Biol.">
        <title>Genome analysis of Parmales, the sister group of diatoms, reveals the evolutionary specialization of diatoms from phago-mixotrophs to photoautotrophs.</title>
        <authorList>
            <person name="Ban H."/>
            <person name="Sato S."/>
            <person name="Yoshikawa S."/>
            <person name="Yamada K."/>
            <person name="Nakamura Y."/>
            <person name="Ichinomiya M."/>
            <person name="Sato N."/>
            <person name="Blanc-Mathieu R."/>
            <person name="Endo H."/>
            <person name="Kuwata A."/>
            <person name="Ogata H."/>
        </authorList>
    </citation>
    <scope>NUCLEOTIDE SEQUENCE [LARGE SCALE GENOMIC DNA]</scope>
</reference>
<accession>A0ABQ6MSF4</accession>
<feature type="region of interest" description="Disordered" evidence="9">
    <location>
        <begin position="1"/>
        <end position="31"/>
    </location>
</feature>
<protein>
    <recommendedName>
        <fullName evidence="7">mRNA 5'-phosphatase</fullName>
        <ecNumber evidence="7">3.6.1.74</ecNumber>
    </recommendedName>
</protein>
<evidence type="ECO:0000256" key="8">
    <source>
        <dbReference type="ARBA" id="ARBA00047740"/>
    </source>
</evidence>
<evidence type="ECO:0000256" key="4">
    <source>
        <dbReference type="ARBA" id="ARBA00022664"/>
    </source>
</evidence>
<comment type="cofactor">
    <cofactor evidence="1">
        <name>Mg(2+)</name>
        <dbReference type="ChEBI" id="CHEBI:18420"/>
    </cofactor>
</comment>
<proteinExistence type="inferred from homology"/>